<dbReference type="SUPFAM" id="SSF74748">
    <property type="entry name" value="Variable surface antigen VlsE"/>
    <property type="match status" value="1"/>
</dbReference>
<evidence type="ECO:0000256" key="4">
    <source>
        <dbReference type="ARBA" id="ARBA00023136"/>
    </source>
</evidence>
<evidence type="ECO:0000256" key="2">
    <source>
        <dbReference type="ARBA" id="ARBA00004459"/>
    </source>
</evidence>
<evidence type="ECO:0000256" key="6">
    <source>
        <dbReference type="ARBA" id="ARBA00023237"/>
    </source>
</evidence>
<proteinExistence type="predicted"/>
<keyword evidence="6 8" id="KW-0998">Cell outer membrane</keyword>
<evidence type="ECO:0000256" key="7">
    <source>
        <dbReference type="ARBA" id="ARBA00023288"/>
    </source>
</evidence>
<evidence type="ECO:0000256" key="1">
    <source>
        <dbReference type="ARBA" id="ARBA00003932"/>
    </source>
</evidence>
<dbReference type="AlphaFoldDB" id="W5SY99"/>
<evidence type="ECO:0000313" key="9">
    <source>
        <dbReference type="EMBL" id="AHH11683.1"/>
    </source>
</evidence>
<dbReference type="EMBL" id="CP005765">
    <property type="protein sequence ID" value="AHH11683.1"/>
    <property type="molecule type" value="Genomic_DNA"/>
</dbReference>
<organism evidence="9">
    <name type="scientific">Borrelia coriaceae ATCC 43381</name>
    <dbReference type="NCBI Taxonomy" id="1408429"/>
    <lineage>
        <taxon>Bacteria</taxon>
        <taxon>Pseudomonadati</taxon>
        <taxon>Spirochaetota</taxon>
        <taxon>Spirochaetia</taxon>
        <taxon>Spirochaetales</taxon>
        <taxon>Borreliaceae</taxon>
        <taxon>Borrelia</taxon>
    </lineage>
</organism>
<keyword evidence="7 8" id="KW-0449">Lipoprotein</keyword>
<evidence type="ECO:0000256" key="3">
    <source>
        <dbReference type="ARBA" id="ARBA00022729"/>
    </source>
</evidence>
<dbReference type="RefSeq" id="WP_025408888.1">
    <property type="nucleotide sequence ID" value="NZ_CP005765.1"/>
</dbReference>
<keyword evidence="5 8" id="KW-0564">Palmitate</keyword>
<keyword evidence="4 8" id="KW-0472">Membrane</keyword>
<sequence>MKIKIQSICATLFISLFLSCNNGVIEELQKQRDFILSISNLRQGFLDIFTSFGNMVSDTLSIKADTKKEDIGKCFTNIEETMKTTKEKLKDVLAKNGNYPKVKGEVEKFIEKLGIIEKGAKEAAEGAIGGDAISGATASGQDAVAADVTSVTALVKGIKGIVGVVLKQGEGDPTATKTKDAQQQTIGKLFSEKKSNGGTEVQAAAASASIGAISGTDILRAIAMSGDVTIGGVAINEVKDAANIAAGKTDSAQDLTVGSAKKDAVIAAGIALRAMAKGGKFAK</sequence>
<dbReference type="GO" id="GO:0009279">
    <property type="term" value="C:cell outer membrane"/>
    <property type="evidence" value="ECO:0007669"/>
    <property type="project" value="UniProtKB-SubCell"/>
</dbReference>
<dbReference type="HOGENOM" id="CLU_054711_0_0_12"/>
<comment type="subcellular location">
    <subcellularLocation>
        <location evidence="2 8">Cell outer membrane</location>
        <topology evidence="2 8">Lipid-anchor</topology>
    </subcellularLocation>
</comment>
<dbReference type="PROSITE" id="PS51257">
    <property type="entry name" value="PROKAR_LIPOPROTEIN"/>
    <property type="match status" value="1"/>
</dbReference>
<reference evidence="9" key="1">
    <citation type="submission" date="2013-04" db="EMBL/GenBank/DDBJ databases">
        <title>Comparative Genomics of Relapsing Fever Spirochetes.</title>
        <authorList>
            <person name="Schwan T.G."/>
            <person name="Raffel S.J."/>
            <person name="Porcella S.F."/>
            <person name="Martens C.A."/>
            <person name="Bruno D.P."/>
            <person name="Ricklefs S.M."/>
            <person name="Barbian K.B."/>
        </authorList>
    </citation>
    <scope>NUCLEOTIDE SEQUENCE</scope>
    <source>
        <strain evidence="9">Co53</strain>
        <plasmid evidence="9">unnamed</plasmid>
    </source>
</reference>
<protein>
    <recommendedName>
        <fullName evidence="8">Variable large protein</fullName>
    </recommendedName>
</protein>
<accession>W5SY99</accession>
<comment type="function">
    <text evidence="1 8">The Vlp and Vsp proteins are antigenically distinct proteins, only one vlp or vsp gene is transcriptionally active at any one time. Switching between these genes is a mechanism of host immune response evasion.</text>
</comment>
<dbReference type="Pfam" id="PF00921">
    <property type="entry name" value="Lipoprotein_2"/>
    <property type="match status" value="1"/>
</dbReference>
<gene>
    <name evidence="9" type="ORF">BCO_0125315</name>
</gene>
<name>W5SY99_9SPIR</name>
<evidence type="ECO:0000256" key="8">
    <source>
        <dbReference type="RuleBase" id="RU363105"/>
    </source>
</evidence>
<feature type="non-terminal residue" evidence="9">
    <location>
        <position position="283"/>
    </location>
</feature>
<geneLocation type="plasmid" evidence="9">
    <name>unnamed</name>
</geneLocation>
<keyword evidence="9" id="KW-0614">Plasmid</keyword>
<evidence type="ECO:0000256" key="5">
    <source>
        <dbReference type="ARBA" id="ARBA00023139"/>
    </source>
</evidence>
<keyword evidence="3" id="KW-0732">Signal</keyword>
<dbReference type="InterPro" id="IPR000680">
    <property type="entry name" value="Borrelia_lipo"/>
</dbReference>